<dbReference type="GO" id="GO:0009234">
    <property type="term" value="P:menaquinone biosynthetic process"/>
    <property type="evidence" value="ECO:0007669"/>
    <property type="project" value="UniProtKB-UniRule"/>
</dbReference>
<evidence type="ECO:0000256" key="6">
    <source>
        <dbReference type="HAMAP-Rule" id="MF_01813"/>
    </source>
</evidence>
<keyword evidence="1 6" id="KW-0474">Menaquinone biosynthesis</keyword>
<gene>
    <name evidence="6 7" type="primary">ubiE</name>
    <name evidence="7" type="ORF">SZ25_00737</name>
</gene>
<feature type="binding site" evidence="6">
    <location>
        <begin position="108"/>
        <end position="109"/>
    </location>
    <ligand>
        <name>S-adenosyl-L-methionine</name>
        <dbReference type="ChEBI" id="CHEBI:59789"/>
    </ligand>
</feature>
<evidence type="ECO:0000256" key="5">
    <source>
        <dbReference type="ARBA" id="ARBA00022691"/>
    </source>
</evidence>
<dbReference type="EC" id="2.1.1.201" evidence="6"/>
<evidence type="ECO:0000256" key="4">
    <source>
        <dbReference type="ARBA" id="ARBA00022688"/>
    </source>
</evidence>
<dbReference type="GO" id="GO:0032259">
    <property type="term" value="P:methylation"/>
    <property type="evidence" value="ECO:0007669"/>
    <property type="project" value="UniProtKB-KW"/>
</dbReference>
<dbReference type="UniPathway" id="UPA00079">
    <property type="reaction ID" value="UER00169"/>
</dbReference>
<dbReference type="InterPro" id="IPR023576">
    <property type="entry name" value="UbiE/COQ5_MeTrFase_CS"/>
</dbReference>
<keyword evidence="4 6" id="KW-0831">Ubiquinone biosynthesis</keyword>
<accession>A0A0F5MNQ9</accession>
<protein>
    <recommendedName>
        <fullName evidence="6">Ubiquinone/menaquinone biosynthesis C-methyltransferase UbiE</fullName>
        <ecNumber evidence="6">2.1.1.163</ecNumber>
        <ecNumber evidence="6">2.1.1.201</ecNumber>
    </recommendedName>
    <alternativeName>
        <fullName evidence="6">2-methoxy-6-polyprenyl-1,4-benzoquinol methylase</fullName>
    </alternativeName>
    <alternativeName>
        <fullName evidence="6">Demethylmenaquinone methyltransferase</fullName>
    </alternativeName>
</protein>
<dbReference type="GO" id="GO:0043770">
    <property type="term" value="F:demethylmenaquinone methyltransferase activity"/>
    <property type="evidence" value="ECO:0007669"/>
    <property type="project" value="UniProtKB-UniRule"/>
</dbReference>
<dbReference type="NCBIfam" id="NF001244">
    <property type="entry name" value="PRK00216.1-5"/>
    <property type="match status" value="1"/>
</dbReference>
<dbReference type="EMBL" id="JYHA01000121">
    <property type="protein sequence ID" value="KKB96184.1"/>
    <property type="molecule type" value="Genomic_DNA"/>
</dbReference>
<feature type="binding site" evidence="6">
    <location>
        <position position="56"/>
    </location>
    <ligand>
        <name>S-adenosyl-L-methionine</name>
        <dbReference type="ChEBI" id="CHEBI:59789"/>
    </ligand>
</feature>
<comment type="caution">
    <text evidence="7">The sequence shown here is derived from an EMBL/GenBank/DDBJ whole genome shotgun (WGS) entry which is preliminary data.</text>
</comment>
<feature type="binding site" evidence="6">
    <location>
        <position position="80"/>
    </location>
    <ligand>
        <name>S-adenosyl-L-methionine</name>
        <dbReference type="ChEBI" id="CHEBI:59789"/>
    </ligand>
</feature>
<comment type="similarity">
    <text evidence="6">Belongs to the class I-like SAM-binding methyltransferase superfamily. MenG/UbiE family.</text>
</comment>
<dbReference type="PANTHER" id="PTHR43591">
    <property type="entry name" value="METHYLTRANSFERASE"/>
    <property type="match status" value="1"/>
</dbReference>
<dbReference type="NCBIfam" id="TIGR01934">
    <property type="entry name" value="MenG_MenH_UbiE"/>
    <property type="match status" value="1"/>
</dbReference>
<evidence type="ECO:0000256" key="1">
    <source>
        <dbReference type="ARBA" id="ARBA00022428"/>
    </source>
</evidence>
<dbReference type="InterPro" id="IPR004033">
    <property type="entry name" value="UbiE/COQ5_MeTrFase"/>
</dbReference>
<keyword evidence="3 6" id="KW-0808">Transferase</keyword>
<dbReference type="UniPathway" id="UPA00232"/>
<comment type="pathway">
    <text evidence="6">Quinol/quinone metabolism; menaquinone biosynthesis; menaquinol from 1,4-dihydroxy-2-naphthoate: step 2/2.</text>
</comment>
<dbReference type="CDD" id="cd02440">
    <property type="entry name" value="AdoMet_MTases"/>
    <property type="match status" value="1"/>
</dbReference>
<reference evidence="7 8" key="1">
    <citation type="submission" date="2015-02" db="EMBL/GenBank/DDBJ databases">
        <title>Single cell genomics of a rare environmental alphaproteobacterium provides unique insights into Rickettsiaceae evolution.</title>
        <authorList>
            <person name="Martijn J."/>
            <person name="Schulz F."/>
            <person name="Zaremba-Niedzwiedzka K."/>
            <person name="Viklund J."/>
            <person name="Stepanauskas R."/>
            <person name="Andersson S.G.E."/>
            <person name="Horn M."/>
            <person name="Guy L."/>
            <person name="Ettema T.J.G."/>
        </authorList>
    </citation>
    <scope>NUCLEOTIDE SEQUENCE [LARGE SCALE GENOMIC DNA]</scope>
    <source>
        <strain evidence="7 8">SCGC AAA041-L04</strain>
    </source>
</reference>
<keyword evidence="7" id="KW-0830">Ubiquinone</keyword>
<dbReference type="PROSITE" id="PS51608">
    <property type="entry name" value="SAM_MT_UBIE"/>
    <property type="match status" value="1"/>
</dbReference>
<evidence type="ECO:0000256" key="2">
    <source>
        <dbReference type="ARBA" id="ARBA00022603"/>
    </source>
</evidence>
<dbReference type="GO" id="GO:0009060">
    <property type="term" value="P:aerobic respiration"/>
    <property type="evidence" value="ECO:0007669"/>
    <property type="project" value="UniProtKB-UniRule"/>
</dbReference>
<sequence>MKDKATLVKNIFSSVASNYDLMNNVMSLGVHHLWKDKFIELLPDYSKSLLDVAGGTGDIASRYYKKAKARRLEPQITICDINPEMIKVGRDKLIDNNILYPIDFIVGDAQKLPFDDMSYDYYTISFGIRNVTDISLALSEAYRVIKPGGKFMCLEFSHPTNACFAKIYDSYSNLIPFIGEVVAGNKEAYKYLVDSIRAFPKQETFASMMRDAGFVHVEYQNLTNGVVAIHCGYKI</sequence>
<evidence type="ECO:0000313" key="7">
    <source>
        <dbReference type="EMBL" id="KKB96184.1"/>
    </source>
</evidence>
<dbReference type="HAMAP" id="MF_01813">
    <property type="entry name" value="MenG_UbiE_methyltr"/>
    <property type="match status" value="1"/>
</dbReference>
<dbReference type="SUPFAM" id="SSF53335">
    <property type="entry name" value="S-adenosyl-L-methionine-dependent methyltransferases"/>
    <property type="match status" value="1"/>
</dbReference>
<proteinExistence type="inferred from homology"/>
<keyword evidence="5 6" id="KW-0949">S-adenosyl-L-methionine</keyword>
<dbReference type="PROSITE" id="PS01183">
    <property type="entry name" value="UBIE_1"/>
    <property type="match status" value="1"/>
</dbReference>
<comment type="catalytic activity">
    <reaction evidence="6">
        <text>a 2-methoxy-6-(all-trans-polyprenyl)benzene-1,4-diol + S-adenosyl-L-methionine = a 5-methoxy-2-methyl-3-(all-trans-polyprenyl)benzene-1,4-diol + S-adenosyl-L-homocysteine + H(+)</text>
        <dbReference type="Rhea" id="RHEA:28286"/>
        <dbReference type="Rhea" id="RHEA-COMP:10858"/>
        <dbReference type="Rhea" id="RHEA-COMP:10859"/>
        <dbReference type="ChEBI" id="CHEBI:15378"/>
        <dbReference type="ChEBI" id="CHEBI:57856"/>
        <dbReference type="ChEBI" id="CHEBI:59789"/>
        <dbReference type="ChEBI" id="CHEBI:84166"/>
        <dbReference type="ChEBI" id="CHEBI:84167"/>
        <dbReference type="EC" id="2.1.1.201"/>
    </reaction>
</comment>
<keyword evidence="8" id="KW-1185">Reference proteome</keyword>
<feature type="binding site" evidence="6">
    <location>
        <position position="125"/>
    </location>
    <ligand>
        <name>S-adenosyl-L-methionine</name>
        <dbReference type="ChEBI" id="CHEBI:59789"/>
    </ligand>
</feature>
<comment type="function">
    <text evidence="6">Methyltransferase required for the conversion of demethylmenaquinol (DMKH2) to menaquinol (MKH2) and the conversion of 2-polyprenyl-6-methoxy-1,4-benzoquinol (DDMQH2) to 2-polyprenyl-3-methyl-6-methoxy-1,4-benzoquinol (DMQH2).</text>
</comment>
<evidence type="ECO:0000256" key="3">
    <source>
        <dbReference type="ARBA" id="ARBA00022679"/>
    </source>
</evidence>
<name>A0A0F5MNQ9_9RICK</name>
<dbReference type="PANTHER" id="PTHR43591:SF24">
    <property type="entry name" value="2-METHOXY-6-POLYPRENYL-1,4-BENZOQUINOL METHYLASE, MITOCHONDRIAL"/>
    <property type="match status" value="1"/>
</dbReference>
<organism evidence="7 8">
    <name type="scientific">Candidatus Arcanibacter lacustris</name>
    <dbReference type="NCBI Taxonomy" id="1607817"/>
    <lineage>
        <taxon>Bacteria</taxon>
        <taxon>Pseudomonadati</taxon>
        <taxon>Pseudomonadota</taxon>
        <taxon>Alphaproteobacteria</taxon>
        <taxon>Rickettsiales</taxon>
        <taxon>Candidatus Arcanibacter</taxon>
    </lineage>
</organism>
<dbReference type="Proteomes" id="UP000033358">
    <property type="component" value="Unassembled WGS sequence"/>
</dbReference>
<dbReference type="GO" id="GO:0008425">
    <property type="term" value="F:2-methoxy-6-polyprenyl-1,4-benzoquinol methyltransferase activity"/>
    <property type="evidence" value="ECO:0007669"/>
    <property type="project" value="UniProtKB-UniRule"/>
</dbReference>
<dbReference type="InterPro" id="IPR029063">
    <property type="entry name" value="SAM-dependent_MTases_sf"/>
</dbReference>
<dbReference type="PROSITE" id="PS01184">
    <property type="entry name" value="UBIE_2"/>
    <property type="match status" value="1"/>
</dbReference>
<dbReference type="Gene3D" id="3.40.50.150">
    <property type="entry name" value="Vaccinia Virus protein VP39"/>
    <property type="match status" value="1"/>
</dbReference>
<keyword evidence="2 6" id="KW-0489">Methyltransferase</keyword>
<evidence type="ECO:0000313" key="8">
    <source>
        <dbReference type="Proteomes" id="UP000033358"/>
    </source>
</evidence>
<dbReference type="Pfam" id="PF01209">
    <property type="entry name" value="Ubie_methyltran"/>
    <property type="match status" value="1"/>
</dbReference>
<comment type="pathway">
    <text evidence="6">Cofactor biosynthesis; ubiquinone biosynthesis.</text>
</comment>
<dbReference type="EC" id="2.1.1.163" evidence="6"/>
<dbReference type="PATRIC" id="fig|1607817.3.peg.736"/>
<comment type="catalytic activity">
    <reaction evidence="6">
        <text>a 2-demethylmenaquinol + S-adenosyl-L-methionine = a menaquinol + S-adenosyl-L-homocysteine + H(+)</text>
        <dbReference type="Rhea" id="RHEA:42640"/>
        <dbReference type="Rhea" id="RHEA-COMP:9539"/>
        <dbReference type="Rhea" id="RHEA-COMP:9563"/>
        <dbReference type="ChEBI" id="CHEBI:15378"/>
        <dbReference type="ChEBI" id="CHEBI:18151"/>
        <dbReference type="ChEBI" id="CHEBI:55437"/>
        <dbReference type="ChEBI" id="CHEBI:57856"/>
        <dbReference type="ChEBI" id="CHEBI:59789"/>
        <dbReference type="EC" id="2.1.1.163"/>
    </reaction>
</comment>
<dbReference type="AlphaFoldDB" id="A0A0F5MNQ9"/>